<organism evidence="2 3">
    <name type="scientific">Piptocephalis cylindrospora</name>
    <dbReference type="NCBI Taxonomy" id="1907219"/>
    <lineage>
        <taxon>Eukaryota</taxon>
        <taxon>Fungi</taxon>
        <taxon>Fungi incertae sedis</taxon>
        <taxon>Zoopagomycota</taxon>
        <taxon>Zoopagomycotina</taxon>
        <taxon>Zoopagomycetes</taxon>
        <taxon>Zoopagales</taxon>
        <taxon>Piptocephalidaceae</taxon>
        <taxon>Piptocephalis</taxon>
    </lineage>
</organism>
<feature type="chain" id="PRO_5020769567" evidence="1">
    <location>
        <begin position="18"/>
        <end position="691"/>
    </location>
</feature>
<dbReference type="Proteomes" id="UP000267251">
    <property type="component" value="Unassembled WGS sequence"/>
</dbReference>
<reference evidence="3" key="1">
    <citation type="journal article" date="2018" name="Nat. Microbiol.">
        <title>Leveraging single-cell genomics to expand the fungal tree of life.</title>
        <authorList>
            <person name="Ahrendt S.R."/>
            <person name="Quandt C.A."/>
            <person name="Ciobanu D."/>
            <person name="Clum A."/>
            <person name="Salamov A."/>
            <person name="Andreopoulos B."/>
            <person name="Cheng J.F."/>
            <person name="Woyke T."/>
            <person name="Pelin A."/>
            <person name="Henrissat B."/>
            <person name="Reynolds N.K."/>
            <person name="Benny G.L."/>
            <person name="Smith M.E."/>
            <person name="James T.Y."/>
            <person name="Grigoriev I.V."/>
        </authorList>
    </citation>
    <scope>NUCLEOTIDE SEQUENCE [LARGE SCALE GENOMIC DNA]</scope>
</reference>
<dbReference type="OrthoDB" id="10388045at2759"/>
<dbReference type="EMBL" id="KZ987907">
    <property type="protein sequence ID" value="RKP13988.1"/>
    <property type="molecule type" value="Genomic_DNA"/>
</dbReference>
<evidence type="ECO:0000313" key="2">
    <source>
        <dbReference type="EMBL" id="RKP13988.1"/>
    </source>
</evidence>
<keyword evidence="1" id="KW-0732">Signal</keyword>
<protein>
    <submittedName>
        <fullName evidence="2">Uncharacterized protein</fullName>
    </submittedName>
</protein>
<name>A0A4P9Y4S8_9FUNG</name>
<accession>A0A4P9Y4S8</accession>
<evidence type="ECO:0000256" key="1">
    <source>
        <dbReference type="SAM" id="SignalP"/>
    </source>
</evidence>
<evidence type="ECO:0000313" key="3">
    <source>
        <dbReference type="Proteomes" id="UP000267251"/>
    </source>
</evidence>
<proteinExistence type="predicted"/>
<keyword evidence="3" id="KW-1185">Reference proteome</keyword>
<sequence>MSLTFFLLLLFLGAALPDPLLKPTVTFSGEGVSSLRRSLDSFALDATAPPPPPEQNITLGPPQVLNTIRDPKVIIDGSVDMTNVTRPGSSRWDGSLPPLNPSDPHRLITSLPPGATSPFLHLGKDAQERTLSLMTGDWLEWEAVSVSHYLGRGQEERLPKKGNAEEREGQAMPVYRRVERGVRGFLSRLFPSKNRPTHYIPAPGTYSSPMELMNAPGNRTGLQIILLAVNGSDAKVQIRTADRAYWVLGEPAGRGKSIRRIRSAAWSSAEATTFRLHLLDSNTTESTIPSAASTNEAGVPDQSKAFAYLMAHQALVHLTTLDGSWSMTTSINSTADAVRMEPTAPSTMSQSIFRLRLLPVNNLPGVARGYEERISDMAYDLNRVVAKVVERQVLGDLVFPNESNITQTLDYRFSSSFGLTYWTQWMSTRTYDFFVRVNPTASIIPAILKTRFLRTSLGSEIHIQPMLQLWLQDFVTITRSHSFGYHLEVSPRSMIRASVSALFLTADIPVEGRVTRTIVDWQGDHAGSWAYAMTGTLKEETFAEQKFHVGPTQDVDQAMLTAWDPLRVARPIKNLMNQALCIEMELSFLVLGESLQSSEAIMVETFMLGGVEGRRIEEASIDKYIETNYTHAEAYYGEVVPSARMYIKKMNTLQRGGSMTPSKVARDVIRERVKWKREKQRAKGRKRDELQ</sequence>
<gene>
    <name evidence="2" type="ORF">BJ684DRAFT_15657</name>
</gene>
<feature type="signal peptide" evidence="1">
    <location>
        <begin position="1"/>
        <end position="17"/>
    </location>
</feature>
<dbReference type="AlphaFoldDB" id="A0A4P9Y4S8"/>